<organism evidence="4 5">
    <name type="scientific">Streptomyces incarnatus</name>
    <dbReference type="NCBI Taxonomy" id="665007"/>
    <lineage>
        <taxon>Bacteria</taxon>
        <taxon>Bacillati</taxon>
        <taxon>Actinomycetota</taxon>
        <taxon>Actinomycetes</taxon>
        <taxon>Kitasatosporales</taxon>
        <taxon>Streptomycetaceae</taxon>
        <taxon>Streptomyces</taxon>
    </lineage>
</organism>
<dbReference type="Gene3D" id="3.90.470.20">
    <property type="entry name" value="4'-phosphopantetheinyl transferase domain"/>
    <property type="match status" value="1"/>
</dbReference>
<keyword evidence="1 4" id="KW-0808">Transferase</keyword>
<dbReference type="Pfam" id="PF17837">
    <property type="entry name" value="4PPT_N"/>
    <property type="match status" value="1"/>
</dbReference>
<feature type="domain" description="4'-phosphopantetheinyl transferase" evidence="2">
    <location>
        <begin position="101"/>
        <end position="181"/>
    </location>
</feature>
<dbReference type="InterPro" id="IPR008278">
    <property type="entry name" value="4-PPantetheinyl_Trfase_dom"/>
</dbReference>
<dbReference type="GO" id="GO:0016740">
    <property type="term" value="F:transferase activity"/>
    <property type="evidence" value="ECO:0007669"/>
    <property type="project" value="UniProtKB-KW"/>
</dbReference>
<evidence type="ECO:0000313" key="4">
    <source>
        <dbReference type="EMBL" id="AKJ11322.1"/>
    </source>
</evidence>
<feature type="domain" description="4'-phosphopantetheinyl transferase N-terminal" evidence="3">
    <location>
        <begin position="27"/>
        <end position="94"/>
    </location>
</feature>
<dbReference type="SUPFAM" id="SSF56214">
    <property type="entry name" value="4'-phosphopantetheinyl transferase"/>
    <property type="match status" value="1"/>
</dbReference>
<dbReference type="InterPro" id="IPR037143">
    <property type="entry name" value="4-PPantetheinyl_Trfase_dom_sf"/>
</dbReference>
<dbReference type="PANTHER" id="PTHR38096">
    <property type="entry name" value="ENTEROBACTIN SYNTHASE COMPONENT D"/>
    <property type="match status" value="1"/>
</dbReference>
<dbReference type="PANTHER" id="PTHR38096:SF1">
    <property type="entry name" value="ENTEROBACTIN SYNTHASE COMPONENT D"/>
    <property type="match status" value="1"/>
</dbReference>
<protein>
    <submittedName>
        <fullName evidence="4">4'-phosphopantetheinyl transferase</fullName>
    </submittedName>
</protein>
<evidence type="ECO:0000256" key="1">
    <source>
        <dbReference type="ARBA" id="ARBA00022679"/>
    </source>
</evidence>
<dbReference type="PRINTS" id="PR01399">
    <property type="entry name" value="ENTSNTHTASED"/>
</dbReference>
<dbReference type="Proteomes" id="UP000035366">
    <property type="component" value="Chromosome"/>
</dbReference>
<evidence type="ECO:0000313" key="5">
    <source>
        <dbReference type="Proteomes" id="UP000035366"/>
    </source>
</evidence>
<sequence length="220" mass="24265">MIQQILPPVVAGADTTADLLDSPVFPEEEAYLEQAVEYRRREFVTTRGCARSAMAALGLPPAPVGSGAKGEPRWPAGVTGSMTHCDGYRAAAVSRSRDYHSVGIDAERHEPLPAEVVEYVTVAEERAHLRELARTHPHVHWATVLFSAKETVYKAWYPLARRWLGFRDARLTFDPDAGTYTARLLVPGPVVDGTRIGWLTGHWSVRDGIVLTAIAVRRGR</sequence>
<gene>
    <name evidence="4" type="ORF">ABB07_15185</name>
</gene>
<name>A0ABM5TK49_9ACTN</name>
<dbReference type="InterPro" id="IPR003542">
    <property type="entry name" value="Enbac_synth_compD-like"/>
</dbReference>
<dbReference type="RefSeq" id="WP_208899258.1">
    <property type="nucleotide sequence ID" value="NZ_CP011497.1"/>
</dbReference>
<reference evidence="4 5" key="1">
    <citation type="journal article" date="2015" name="ISME J.">
        <title>Draft Genome Sequence of Streptomyces incarnatus NRRL8089, which Produces the Nucleoside Antibiotic Sinefungin.</title>
        <authorList>
            <person name="Oshima K."/>
            <person name="Hattori M."/>
            <person name="Shimizu H."/>
            <person name="Fukuda K."/>
            <person name="Nemoto M."/>
            <person name="Inagaki K."/>
            <person name="Tamura T."/>
        </authorList>
    </citation>
    <scope>NUCLEOTIDE SEQUENCE [LARGE SCALE GENOMIC DNA]</scope>
    <source>
        <strain evidence="4 5">NRRL 8089</strain>
    </source>
</reference>
<evidence type="ECO:0000259" key="2">
    <source>
        <dbReference type="Pfam" id="PF01648"/>
    </source>
</evidence>
<dbReference type="EMBL" id="CP011497">
    <property type="protein sequence ID" value="AKJ11322.1"/>
    <property type="molecule type" value="Genomic_DNA"/>
</dbReference>
<dbReference type="Pfam" id="PF01648">
    <property type="entry name" value="ACPS"/>
    <property type="match status" value="1"/>
</dbReference>
<dbReference type="InterPro" id="IPR041354">
    <property type="entry name" value="4PPT_N"/>
</dbReference>
<keyword evidence="5" id="KW-1185">Reference proteome</keyword>
<accession>A0ABM5TK49</accession>
<proteinExistence type="predicted"/>
<evidence type="ECO:0000259" key="3">
    <source>
        <dbReference type="Pfam" id="PF17837"/>
    </source>
</evidence>